<proteinExistence type="predicted"/>
<evidence type="ECO:0000256" key="1">
    <source>
        <dbReference type="SAM" id="MobiDB-lite"/>
    </source>
</evidence>
<name>A0A9D4UQE2_ADICA</name>
<organism evidence="2 3">
    <name type="scientific">Adiantum capillus-veneris</name>
    <name type="common">Maidenhair fern</name>
    <dbReference type="NCBI Taxonomy" id="13818"/>
    <lineage>
        <taxon>Eukaryota</taxon>
        <taxon>Viridiplantae</taxon>
        <taxon>Streptophyta</taxon>
        <taxon>Embryophyta</taxon>
        <taxon>Tracheophyta</taxon>
        <taxon>Polypodiopsida</taxon>
        <taxon>Polypodiidae</taxon>
        <taxon>Polypodiales</taxon>
        <taxon>Pteridineae</taxon>
        <taxon>Pteridaceae</taxon>
        <taxon>Vittarioideae</taxon>
        <taxon>Adiantum</taxon>
    </lineage>
</organism>
<feature type="compositionally biased region" description="Basic residues" evidence="1">
    <location>
        <begin position="14"/>
        <end position="24"/>
    </location>
</feature>
<dbReference type="AlphaFoldDB" id="A0A9D4UQE2"/>
<gene>
    <name evidence="2" type="ORF">GOP47_0014178</name>
</gene>
<sequence>ERGQEREALITGARAHHQGGKAKHCGGDSQRLQPERCKLREWRHPPQKREGNSGSCTEDSKAVVAAIQRVEGSNRLRSLEDQLKARRIMALPEGEKRSD</sequence>
<dbReference type="Proteomes" id="UP000886520">
    <property type="component" value="Chromosome 13"/>
</dbReference>
<protein>
    <submittedName>
        <fullName evidence="2">Uncharacterized protein</fullName>
    </submittedName>
</protein>
<comment type="caution">
    <text evidence="2">The sequence shown here is derived from an EMBL/GenBank/DDBJ whole genome shotgun (WGS) entry which is preliminary data.</text>
</comment>
<evidence type="ECO:0000313" key="2">
    <source>
        <dbReference type="EMBL" id="KAI5071927.1"/>
    </source>
</evidence>
<reference evidence="2" key="1">
    <citation type="submission" date="2021-01" db="EMBL/GenBank/DDBJ databases">
        <title>Adiantum capillus-veneris genome.</title>
        <authorList>
            <person name="Fang Y."/>
            <person name="Liao Q."/>
        </authorList>
    </citation>
    <scope>NUCLEOTIDE SEQUENCE</scope>
    <source>
        <strain evidence="2">H3</strain>
        <tissue evidence="2">Leaf</tissue>
    </source>
</reference>
<accession>A0A9D4UQE2</accession>
<feature type="non-terminal residue" evidence="2">
    <location>
        <position position="1"/>
    </location>
</feature>
<feature type="region of interest" description="Disordered" evidence="1">
    <location>
        <begin position="1"/>
        <end position="32"/>
    </location>
</feature>
<dbReference type="EMBL" id="JABFUD020000013">
    <property type="protein sequence ID" value="KAI5071927.1"/>
    <property type="molecule type" value="Genomic_DNA"/>
</dbReference>
<feature type="compositionally biased region" description="Basic and acidic residues" evidence="1">
    <location>
        <begin position="41"/>
        <end position="51"/>
    </location>
</feature>
<feature type="region of interest" description="Disordered" evidence="1">
    <location>
        <begin position="41"/>
        <end position="60"/>
    </location>
</feature>
<keyword evidence="3" id="KW-1185">Reference proteome</keyword>
<evidence type="ECO:0000313" key="3">
    <source>
        <dbReference type="Proteomes" id="UP000886520"/>
    </source>
</evidence>